<dbReference type="GO" id="GO:0005886">
    <property type="term" value="C:plasma membrane"/>
    <property type="evidence" value="ECO:0007669"/>
    <property type="project" value="TreeGrafter"/>
</dbReference>
<dbReference type="AlphaFoldDB" id="A0A401NTG6"/>
<dbReference type="Pfam" id="PF01412">
    <property type="entry name" value="ArfGap"/>
    <property type="match status" value="1"/>
</dbReference>
<evidence type="ECO:0000256" key="1">
    <source>
        <dbReference type="ARBA" id="ARBA00004496"/>
    </source>
</evidence>
<feature type="domain" description="PH" evidence="9">
    <location>
        <begin position="229"/>
        <end position="335"/>
    </location>
</feature>
<dbReference type="GO" id="GO:1902936">
    <property type="term" value="F:phosphatidylinositol bisphosphate binding"/>
    <property type="evidence" value="ECO:0007669"/>
    <property type="project" value="InterPro"/>
</dbReference>
<dbReference type="PANTHER" id="PTHR46021">
    <property type="entry name" value="ARF-GAP WITH DUAL PH DOMAIN-CONTAINING PROTEIN 1-LIKE PROTEIN"/>
    <property type="match status" value="1"/>
</dbReference>
<dbReference type="InterPro" id="IPR037278">
    <property type="entry name" value="ARFGAP/RecO"/>
</dbReference>
<evidence type="ECO:0000256" key="8">
    <source>
        <dbReference type="PROSITE-ProRule" id="PRU00288"/>
    </source>
</evidence>
<dbReference type="GO" id="GO:0005547">
    <property type="term" value="F:phosphatidylinositol-3,4,5-trisphosphate binding"/>
    <property type="evidence" value="ECO:0007669"/>
    <property type="project" value="TreeGrafter"/>
</dbReference>
<dbReference type="Gene3D" id="2.30.29.30">
    <property type="entry name" value="Pleckstrin-homology domain (PH domain)/Phosphotyrosine-binding domain (PTB)"/>
    <property type="match status" value="2"/>
</dbReference>
<accession>A0A401NTG6</accession>
<evidence type="ECO:0000256" key="6">
    <source>
        <dbReference type="ARBA" id="ARBA00022771"/>
    </source>
</evidence>
<dbReference type="CDD" id="cd13252">
    <property type="entry name" value="PH1_ADAP"/>
    <property type="match status" value="1"/>
</dbReference>
<dbReference type="InterPro" id="IPR001849">
    <property type="entry name" value="PH_domain"/>
</dbReference>
<dbReference type="SUPFAM" id="SSF57863">
    <property type="entry name" value="ArfGap/RecO-like zinc finger"/>
    <property type="match status" value="1"/>
</dbReference>
<dbReference type="CDD" id="cd01251">
    <property type="entry name" value="PH2_ADAP"/>
    <property type="match status" value="1"/>
</dbReference>
<dbReference type="OrthoDB" id="73919at2759"/>
<comment type="subcellular location">
    <subcellularLocation>
        <location evidence="1">Cytoplasm</location>
    </subcellularLocation>
</comment>
<dbReference type="FunFam" id="2.30.29.30:FF:000080">
    <property type="entry name" value="Arf-GAP with dual PH domain-containing protein 1"/>
    <property type="match status" value="1"/>
</dbReference>
<gene>
    <name evidence="11" type="ORF">scyTo_0014731</name>
</gene>
<keyword evidence="6 8" id="KW-0863">Zinc-finger</keyword>
<evidence type="ECO:0000256" key="4">
    <source>
        <dbReference type="ARBA" id="ARBA00022723"/>
    </source>
</evidence>
<keyword evidence="3" id="KW-0963">Cytoplasm</keyword>
<reference evidence="11 12" key="1">
    <citation type="journal article" date="2018" name="Nat. Ecol. Evol.">
        <title>Shark genomes provide insights into elasmobranch evolution and the origin of vertebrates.</title>
        <authorList>
            <person name="Hara Y"/>
            <person name="Yamaguchi K"/>
            <person name="Onimaru K"/>
            <person name="Kadota M"/>
            <person name="Koyanagi M"/>
            <person name="Keeley SD"/>
            <person name="Tatsumi K"/>
            <person name="Tanaka K"/>
            <person name="Motone F"/>
            <person name="Kageyama Y"/>
            <person name="Nozu R"/>
            <person name="Adachi N"/>
            <person name="Nishimura O"/>
            <person name="Nakagawa R"/>
            <person name="Tanegashima C"/>
            <person name="Kiyatake I"/>
            <person name="Matsumoto R"/>
            <person name="Murakumo K"/>
            <person name="Nishida K"/>
            <person name="Terakita A"/>
            <person name="Kuratani S"/>
            <person name="Sato K"/>
            <person name="Hyodo S Kuraku.S."/>
        </authorList>
    </citation>
    <scope>NUCLEOTIDE SEQUENCE [LARGE SCALE GENOMIC DNA]</scope>
</reference>
<dbReference type="SMART" id="SM00233">
    <property type="entry name" value="PH"/>
    <property type="match status" value="2"/>
</dbReference>
<dbReference type="PRINTS" id="PR00405">
    <property type="entry name" value="REVINTRACTNG"/>
</dbReference>
<comment type="caution">
    <text evidence="11">The sequence shown here is derived from an EMBL/GenBank/DDBJ whole genome shotgun (WGS) entry which is preliminary data.</text>
</comment>
<dbReference type="PROSITE" id="PS50003">
    <property type="entry name" value="PH_DOMAIN"/>
    <property type="match status" value="2"/>
</dbReference>
<dbReference type="InterPro" id="IPR011993">
    <property type="entry name" value="PH-like_dom_sf"/>
</dbReference>
<dbReference type="Gene3D" id="1.10.220.150">
    <property type="entry name" value="Arf GTPase activating protein"/>
    <property type="match status" value="1"/>
</dbReference>
<evidence type="ECO:0000259" key="10">
    <source>
        <dbReference type="PROSITE" id="PS50115"/>
    </source>
</evidence>
<evidence type="ECO:0000256" key="3">
    <source>
        <dbReference type="ARBA" id="ARBA00022490"/>
    </source>
</evidence>
<organism evidence="11 12">
    <name type="scientific">Scyliorhinus torazame</name>
    <name type="common">Cloudy catshark</name>
    <name type="synonym">Catulus torazame</name>
    <dbReference type="NCBI Taxonomy" id="75743"/>
    <lineage>
        <taxon>Eukaryota</taxon>
        <taxon>Metazoa</taxon>
        <taxon>Chordata</taxon>
        <taxon>Craniata</taxon>
        <taxon>Vertebrata</taxon>
        <taxon>Chondrichthyes</taxon>
        <taxon>Elasmobranchii</taxon>
        <taxon>Galeomorphii</taxon>
        <taxon>Galeoidea</taxon>
        <taxon>Carcharhiniformes</taxon>
        <taxon>Scyliorhinidae</taxon>
        <taxon>Scyliorhinus</taxon>
    </lineage>
</organism>
<dbReference type="FunFam" id="2.30.29.30:FF:000099">
    <property type="entry name" value="Arf-GAP with dual PH domain-containing protein 1"/>
    <property type="match status" value="1"/>
</dbReference>
<dbReference type="PANTHER" id="PTHR46021:SF6">
    <property type="entry name" value="ARF-GAP WITH DUAL PH DOMAIN-CONTAINING PROTEIN 2"/>
    <property type="match status" value="1"/>
</dbReference>
<feature type="domain" description="Arf-GAP" evidence="10">
    <location>
        <begin position="1"/>
        <end position="102"/>
    </location>
</feature>
<dbReference type="STRING" id="75743.A0A401NTG6"/>
<evidence type="ECO:0000313" key="11">
    <source>
        <dbReference type="EMBL" id="GCB64152.1"/>
    </source>
</evidence>
<keyword evidence="2" id="KW-0343">GTPase activation</keyword>
<dbReference type="InterPro" id="IPR052589">
    <property type="entry name" value="Arf-GAP_dual-PH_domain"/>
</dbReference>
<sequence length="356" mass="41930">MFYYPDWASYTLGVFICLNCSGIHRNLPGISRVKSIRLDFWDDEIIECMRKHGNRVAKKYYEANVPPFYYKPQASDCIVLKEQWIRAKYERIEFTDANTEQQLSVTSGDRVGFLWKRGKDNGNFQERNFRLLGKEGVIFYYTKEDKEPKGVIQVSDLNATFQPEKIGNANGLQMTYLKDGRTRSIFVYHKNGKDIVDWFNAIRAARFRYLKSAFPTNSDAELIPKLTRNYVKEGYMEKTGPRQKEAFKRRWFTLDNQDRKLLYFKEPLDAYAQGEVFIGHSEYGYNVTEGLPPGLKGNKWRLGITIETPERKFVFTCQDDEDLNEWIVAFKEVIFKPMSPQDYTVEASLRRKQKRW</sequence>
<dbReference type="OMA" id="DEIIECM"/>
<keyword evidence="7" id="KW-0862">Zinc</keyword>
<dbReference type="InterPro" id="IPR037849">
    <property type="entry name" value="PH1_ADAP"/>
</dbReference>
<evidence type="ECO:0008006" key="13">
    <source>
        <dbReference type="Google" id="ProtNLM"/>
    </source>
</evidence>
<evidence type="ECO:0000259" key="9">
    <source>
        <dbReference type="PROSITE" id="PS50003"/>
    </source>
</evidence>
<keyword evidence="5" id="KW-0677">Repeat</keyword>
<dbReference type="Pfam" id="PF00169">
    <property type="entry name" value="PH"/>
    <property type="match status" value="2"/>
</dbReference>
<dbReference type="GO" id="GO:0008270">
    <property type="term" value="F:zinc ion binding"/>
    <property type="evidence" value="ECO:0007669"/>
    <property type="project" value="UniProtKB-KW"/>
</dbReference>
<dbReference type="GO" id="GO:0005737">
    <property type="term" value="C:cytoplasm"/>
    <property type="evidence" value="ECO:0007669"/>
    <property type="project" value="UniProtKB-SubCell"/>
</dbReference>
<name>A0A401NTG6_SCYTO</name>
<dbReference type="GO" id="GO:0007507">
    <property type="term" value="P:heart development"/>
    <property type="evidence" value="ECO:0007669"/>
    <property type="project" value="TreeGrafter"/>
</dbReference>
<evidence type="ECO:0000256" key="2">
    <source>
        <dbReference type="ARBA" id="ARBA00022468"/>
    </source>
</evidence>
<dbReference type="SMART" id="SM00105">
    <property type="entry name" value="ArfGap"/>
    <property type="match status" value="1"/>
</dbReference>
<dbReference type="SUPFAM" id="SSF50729">
    <property type="entry name" value="PH domain-like"/>
    <property type="match status" value="2"/>
</dbReference>
<dbReference type="EMBL" id="BFAA01008017">
    <property type="protein sequence ID" value="GCB64152.1"/>
    <property type="molecule type" value="Genomic_DNA"/>
</dbReference>
<dbReference type="InterPro" id="IPR037851">
    <property type="entry name" value="PH2_ADAP"/>
</dbReference>
<dbReference type="Proteomes" id="UP000288216">
    <property type="component" value="Unassembled WGS sequence"/>
</dbReference>
<evidence type="ECO:0000256" key="7">
    <source>
        <dbReference type="ARBA" id="ARBA00022833"/>
    </source>
</evidence>
<protein>
    <recommendedName>
        <fullName evidence="13">ArfGAP with dual PH domains 2</fullName>
    </recommendedName>
</protein>
<dbReference type="PROSITE" id="PS50115">
    <property type="entry name" value="ARFGAP"/>
    <property type="match status" value="1"/>
</dbReference>
<keyword evidence="12" id="KW-1185">Reference proteome</keyword>
<dbReference type="InterPro" id="IPR001164">
    <property type="entry name" value="ArfGAP_dom"/>
</dbReference>
<evidence type="ECO:0000313" key="12">
    <source>
        <dbReference type="Proteomes" id="UP000288216"/>
    </source>
</evidence>
<evidence type="ECO:0000256" key="5">
    <source>
        <dbReference type="ARBA" id="ARBA00022737"/>
    </source>
</evidence>
<dbReference type="InterPro" id="IPR038508">
    <property type="entry name" value="ArfGAP_dom_sf"/>
</dbReference>
<keyword evidence="4" id="KW-0479">Metal-binding</keyword>
<feature type="domain" description="PH" evidence="9">
    <location>
        <begin position="107"/>
        <end position="207"/>
    </location>
</feature>
<dbReference type="GO" id="GO:0005096">
    <property type="term" value="F:GTPase activator activity"/>
    <property type="evidence" value="ECO:0007669"/>
    <property type="project" value="UniProtKB-KW"/>
</dbReference>
<proteinExistence type="predicted"/>